<feature type="compositionally biased region" description="Polar residues" evidence="1">
    <location>
        <begin position="13"/>
        <end position="26"/>
    </location>
</feature>
<feature type="non-terminal residue" evidence="2">
    <location>
        <position position="1"/>
    </location>
</feature>
<feature type="region of interest" description="Disordered" evidence="1">
    <location>
        <begin position="58"/>
        <end position="80"/>
    </location>
</feature>
<evidence type="ECO:0000313" key="2">
    <source>
        <dbReference type="EMBL" id="GFD55467.1"/>
    </source>
</evidence>
<feature type="non-terminal residue" evidence="2">
    <location>
        <position position="80"/>
    </location>
</feature>
<feature type="region of interest" description="Disordered" evidence="1">
    <location>
        <begin position="1"/>
        <end position="46"/>
    </location>
</feature>
<comment type="caution">
    <text evidence="2">The sequence shown here is derived from an EMBL/GenBank/DDBJ whole genome shotgun (WGS) entry which is preliminary data.</text>
</comment>
<dbReference type="EMBL" id="BKCJ011818400">
    <property type="protein sequence ID" value="GFD55467.1"/>
    <property type="molecule type" value="Genomic_DNA"/>
</dbReference>
<evidence type="ECO:0000256" key="1">
    <source>
        <dbReference type="SAM" id="MobiDB-lite"/>
    </source>
</evidence>
<proteinExistence type="predicted"/>
<name>A0A699X723_TANCI</name>
<dbReference type="AlphaFoldDB" id="A0A699X723"/>
<organism evidence="2">
    <name type="scientific">Tanacetum cinerariifolium</name>
    <name type="common">Dalmatian daisy</name>
    <name type="synonym">Chrysanthemum cinerariifolium</name>
    <dbReference type="NCBI Taxonomy" id="118510"/>
    <lineage>
        <taxon>Eukaryota</taxon>
        <taxon>Viridiplantae</taxon>
        <taxon>Streptophyta</taxon>
        <taxon>Embryophyta</taxon>
        <taxon>Tracheophyta</taxon>
        <taxon>Spermatophyta</taxon>
        <taxon>Magnoliopsida</taxon>
        <taxon>eudicotyledons</taxon>
        <taxon>Gunneridae</taxon>
        <taxon>Pentapetalae</taxon>
        <taxon>asterids</taxon>
        <taxon>campanulids</taxon>
        <taxon>Asterales</taxon>
        <taxon>Asteraceae</taxon>
        <taxon>Asteroideae</taxon>
        <taxon>Anthemideae</taxon>
        <taxon>Anthemidinae</taxon>
        <taxon>Tanacetum</taxon>
    </lineage>
</organism>
<reference evidence="2" key="1">
    <citation type="journal article" date="2019" name="Sci. Rep.">
        <title>Draft genome of Tanacetum cinerariifolium, the natural source of mosquito coil.</title>
        <authorList>
            <person name="Yamashiro T."/>
            <person name="Shiraishi A."/>
            <person name="Satake H."/>
            <person name="Nakayama K."/>
        </authorList>
    </citation>
    <scope>NUCLEOTIDE SEQUENCE</scope>
</reference>
<protein>
    <submittedName>
        <fullName evidence="2">Uncharacterized protein</fullName>
    </submittedName>
</protein>
<gene>
    <name evidence="2" type="ORF">Tci_927436</name>
</gene>
<accession>A0A699X723</accession>
<sequence>AGAGGDGMAVGAQTEQADVNQRQAYTGDQAGNDGVTGDEPWGLDTARANCVDDDNAEDQRAQGVHGQVTIDETLGERRCH</sequence>